<name>A0A4D9DR04_9SAUR</name>
<comment type="caution">
    <text evidence="3">The sequence shown here is derived from an EMBL/GenBank/DDBJ whole genome shotgun (WGS) entry which is preliminary data.</text>
</comment>
<accession>A0A4D9DR04</accession>
<gene>
    <name evidence="3" type="ORF">DR999_PMT18581</name>
</gene>
<evidence type="ECO:0000256" key="1">
    <source>
        <dbReference type="SAM" id="MobiDB-lite"/>
    </source>
</evidence>
<organism evidence="3 4">
    <name type="scientific">Platysternon megacephalum</name>
    <name type="common">big-headed turtle</name>
    <dbReference type="NCBI Taxonomy" id="55544"/>
    <lineage>
        <taxon>Eukaryota</taxon>
        <taxon>Metazoa</taxon>
        <taxon>Chordata</taxon>
        <taxon>Craniata</taxon>
        <taxon>Vertebrata</taxon>
        <taxon>Euteleostomi</taxon>
        <taxon>Archelosauria</taxon>
        <taxon>Testudinata</taxon>
        <taxon>Testudines</taxon>
        <taxon>Cryptodira</taxon>
        <taxon>Durocryptodira</taxon>
        <taxon>Testudinoidea</taxon>
        <taxon>Platysternidae</taxon>
        <taxon>Platysternon</taxon>
    </lineage>
</organism>
<dbReference type="Proteomes" id="UP000297703">
    <property type="component" value="Unassembled WGS sequence"/>
</dbReference>
<reference evidence="3 4" key="2">
    <citation type="submission" date="2019-04" db="EMBL/GenBank/DDBJ databases">
        <title>The genome sequence of big-headed turtle.</title>
        <authorList>
            <person name="Gong S."/>
        </authorList>
    </citation>
    <scope>NUCLEOTIDE SEQUENCE [LARGE SCALE GENOMIC DNA]</scope>
    <source>
        <strain evidence="3">DO16091913</strain>
        <tissue evidence="3">Muscle</tissue>
    </source>
</reference>
<keyword evidence="4" id="KW-1185">Reference proteome</keyword>
<feature type="chain" id="PRO_5020035639" evidence="2">
    <location>
        <begin position="23"/>
        <end position="112"/>
    </location>
</feature>
<protein>
    <submittedName>
        <fullName evidence="3">Zinc finger protein RFP-like</fullName>
    </submittedName>
</protein>
<keyword evidence="2" id="KW-0732">Signal</keyword>
<sequence>MGACTTLYHWKGLLFLYSLSSAHMLRAEGRFPQDTTQLVSFWASPFSLISPKLQTNVAAPGQPVHFSLPVLWALHGLLSRHPSPPAGNSWDKGMDLCSTPHLPQKPGAKRSS</sequence>
<dbReference type="AlphaFoldDB" id="A0A4D9DR04"/>
<proteinExistence type="predicted"/>
<dbReference type="EMBL" id="QXTE01000332">
    <property type="protein sequence ID" value="TFJ99394.1"/>
    <property type="molecule type" value="Genomic_DNA"/>
</dbReference>
<evidence type="ECO:0000313" key="3">
    <source>
        <dbReference type="EMBL" id="TFJ99394.1"/>
    </source>
</evidence>
<feature type="signal peptide" evidence="2">
    <location>
        <begin position="1"/>
        <end position="22"/>
    </location>
</feature>
<reference evidence="3 4" key="1">
    <citation type="submission" date="2019-04" db="EMBL/GenBank/DDBJ databases">
        <title>Draft genome of the big-headed turtle Platysternon megacephalum.</title>
        <authorList>
            <person name="Gong S."/>
        </authorList>
    </citation>
    <scope>NUCLEOTIDE SEQUENCE [LARGE SCALE GENOMIC DNA]</scope>
    <source>
        <strain evidence="3">DO16091913</strain>
        <tissue evidence="3">Muscle</tissue>
    </source>
</reference>
<evidence type="ECO:0000256" key="2">
    <source>
        <dbReference type="SAM" id="SignalP"/>
    </source>
</evidence>
<evidence type="ECO:0000313" key="4">
    <source>
        <dbReference type="Proteomes" id="UP000297703"/>
    </source>
</evidence>
<feature type="region of interest" description="Disordered" evidence="1">
    <location>
        <begin position="85"/>
        <end position="112"/>
    </location>
</feature>